<dbReference type="SUPFAM" id="SSF46458">
    <property type="entry name" value="Globin-like"/>
    <property type="match status" value="1"/>
</dbReference>
<comment type="similarity">
    <text evidence="5">Belongs to the globin family.</text>
</comment>
<dbReference type="PROSITE" id="PS01033">
    <property type="entry name" value="GLOBIN"/>
    <property type="match status" value="1"/>
</dbReference>
<keyword evidence="2 5" id="KW-0561">Oxygen transport</keyword>
<evidence type="ECO:0000256" key="3">
    <source>
        <dbReference type="ARBA" id="ARBA00022723"/>
    </source>
</evidence>
<comment type="caution">
    <text evidence="7">The sequence shown here is derived from an EMBL/GenBank/DDBJ whole genome shotgun (WGS) entry which is preliminary data.</text>
</comment>
<dbReference type="Gene3D" id="1.10.490.10">
    <property type="entry name" value="Globins"/>
    <property type="match status" value="1"/>
</dbReference>
<dbReference type="EMBL" id="JAURUE010000002">
    <property type="protein sequence ID" value="MDP9614301.1"/>
    <property type="molecule type" value="Genomic_DNA"/>
</dbReference>
<proteinExistence type="inferred from homology"/>
<evidence type="ECO:0000256" key="4">
    <source>
        <dbReference type="ARBA" id="ARBA00023004"/>
    </source>
</evidence>
<name>A0ABT9L411_9ACTN</name>
<dbReference type="InterPro" id="IPR009050">
    <property type="entry name" value="Globin-like_sf"/>
</dbReference>
<evidence type="ECO:0000256" key="5">
    <source>
        <dbReference type="RuleBase" id="RU000356"/>
    </source>
</evidence>
<dbReference type="PANTHER" id="PTHR43396:SF3">
    <property type="entry name" value="FLAVOHEMOPROTEIN"/>
    <property type="match status" value="1"/>
</dbReference>
<keyword evidence="5" id="KW-0813">Transport</keyword>
<keyword evidence="4" id="KW-0408">Iron</keyword>
<evidence type="ECO:0000256" key="2">
    <source>
        <dbReference type="ARBA" id="ARBA00022621"/>
    </source>
</evidence>
<evidence type="ECO:0000313" key="8">
    <source>
        <dbReference type="Proteomes" id="UP001234880"/>
    </source>
</evidence>
<evidence type="ECO:0000259" key="6">
    <source>
        <dbReference type="PROSITE" id="PS01033"/>
    </source>
</evidence>
<dbReference type="InterPro" id="IPR000971">
    <property type="entry name" value="Globin"/>
</dbReference>
<accession>A0ABT9L411</accession>
<dbReference type="PANTHER" id="PTHR43396">
    <property type="entry name" value="FLAVOHEMOPROTEIN"/>
    <property type="match status" value="1"/>
</dbReference>
<feature type="domain" description="Globin" evidence="6">
    <location>
        <begin position="1"/>
        <end position="133"/>
    </location>
</feature>
<keyword evidence="3" id="KW-0479">Metal-binding</keyword>
<evidence type="ECO:0000256" key="1">
    <source>
        <dbReference type="ARBA" id="ARBA00022617"/>
    </source>
</evidence>
<evidence type="ECO:0000313" key="7">
    <source>
        <dbReference type="EMBL" id="MDP9614301.1"/>
    </source>
</evidence>
<gene>
    <name evidence="7" type="ORF">JOF35_006639</name>
</gene>
<dbReference type="Proteomes" id="UP001234880">
    <property type="component" value="Unassembled WGS sequence"/>
</dbReference>
<keyword evidence="8" id="KW-1185">Reference proteome</keyword>
<protein>
    <submittedName>
        <fullName evidence="7">Hemoglobin-like flavoprotein</fullName>
    </submittedName>
</protein>
<dbReference type="InterPro" id="IPR012292">
    <property type="entry name" value="Globin/Proto"/>
</dbReference>
<dbReference type="RefSeq" id="WP_063816949.1">
    <property type="nucleotide sequence ID" value="NZ_JAURUE010000002.1"/>
</dbReference>
<dbReference type="Pfam" id="PF00042">
    <property type="entry name" value="Globin"/>
    <property type="match status" value="1"/>
</dbReference>
<dbReference type="PRINTS" id="PR01907">
    <property type="entry name" value="WORMGLOBIN"/>
</dbReference>
<organism evidence="7 8">
    <name type="scientific">Streptomyces demainii</name>
    <dbReference type="NCBI Taxonomy" id="588122"/>
    <lineage>
        <taxon>Bacteria</taxon>
        <taxon>Bacillati</taxon>
        <taxon>Actinomycetota</taxon>
        <taxon>Actinomycetes</taxon>
        <taxon>Kitasatosporales</taxon>
        <taxon>Streptomycetaceae</taxon>
        <taxon>Streptomyces</taxon>
    </lineage>
</organism>
<keyword evidence="1 5" id="KW-0349">Heme</keyword>
<sequence length="146" mass="15709">MTSQTELVKSSFAAVEPYGTQVTEYFYDHLFKHHPEVRPLFAEHMGEQRDRLWQALRALVGKVEDTEAVTRMLDGLGTRHVGYGATPAHLPAVGASLLAALKHFAGPAWTPETEAAWVAVYGVITDVMGRAMARAGAPAPAGTGHG</sequence>
<reference evidence="7 8" key="1">
    <citation type="submission" date="2023-07" db="EMBL/GenBank/DDBJ databases">
        <title>Sequencing the genomes of 1000 actinobacteria strains.</title>
        <authorList>
            <person name="Klenk H.-P."/>
        </authorList>
    </citation>
    <scope>NUCLEOTIDE SEQUENCE [LARGE SCALE GENOMIC DNA]</scope>
    <source>
        <strain evidence="7 8">DSM 41600</strain>
    </source>
</reference>